<dbReference type="InterPro" id="IPR011545">
    <property type="entry name" value="DEAD/DEAH_box_helicase_dom"/>
</dbReference>
<dbReference type="GO" id="GO:0005524">
    <property type="term" value="F:ATP binding"/>
    <property type="evidence" value="ECO:0007669"/>
    <property type="project" value="UniProtKB-KW"/>
</dbReference>
<dbReference type="SMART" id="SM00490">
    <property type="entry name" value="HELICc"/>
    <property type="match status" value="1"/>
</dbReference>
<keyword evidence="15" id="KW-1185">Reference proteome</keyword>
<sequence>MEKDADGFYTPTAGAAAPKEDEKPQPGPNSDLIKSTFEVTVTLADQQLDPNSPLYSAKTFEELGLHQDLLRGIYDMGFSKPSKIQERALPLLLSNPPTNMIGQSQSGTGKTAAFVLTMLSRIDFTKKTTQALCLAPSRELARQIMSVVVAMGKFTAVQTEYAIKDNLARDSGPVTAHIVVGTPGTMTDLMRKHIINVADIKVFVLDEADNMLDQDGLGDQTLRVKNMLPRDHPVQILLFSATFPDHVRSFASKFAPSANKIELQKEELSISGIRQFYMDCKDEDHKYDILVRLYALLTIGQSIIFCQHKHTADRISARMSAEGHKVASLHGAKDPAERDAIIDNFRDGREKVLITTNVIARGIDILQVNMVVNYDLPLMYERNSGGSGHGGHLDNPDIETYIHRIGRTGRFGRRGISINFVHNKKTWQQMEQIEQATSQKIMRIETNDVDEMEEKMKDALK</sequence>
<dbReference type="CDD" id="cd17963">
    <property type="entry name" value="DEADc_DDX19_DDX25"/>
    <property type="match status" value="1"/>
</dbReference>
<dbReference type="PROSITE" id="PS51195">
    <property type="entry name" value="Q_MOTIF"/>
    <property type="match status" value="1"/>
</dbReference>
<evidence type="ECO:0000313" key="15">
    <source>
        <dbReference type="Proteomes" id="UP001221757"/>
    </source>
</evidence>
<evidence type="ECO:0000256" key="1">
    <source>
        <dbReference type="ARBA" id="ARBA00012552"/>
    </source>
</evidence>
<evidence type="ECO:0000256" key="4">
    <source>
        <dbReference type="ARBA" id="ARBA00022806"/>
    </source>
</evidence>
<feature type="domain" description="Helicase ATP-binding" evidence="11">
    <location>
        <begin position="91"/>
        <end position="261"/>
    </location>
</feature>
<evidence type="ECO:0000256" key="10">
    <source>
        <dbReference type="SAM" id="MobiDB-lite"/>
    </source>
</evidence>
<dbReference type="PANTHER" id="PTHR47958">
    <property type="entry name" value="ATP-DEPENDENT RNA HELICASE DBP3"/>
    <property type="match status" value="1"/>
</dbReference>
<dbReference type="PROSITE" id="PS00039">
    <property type="entry name" value="DEAD_ATP_HELICASE"/>
    <property type="match status" value="1"/>
</dbReference>
<evidence type="ECO:0000256" key="6">
    <source>
        <dbReference type="ARBA" id="ARBA00022884"/>
    </source>
</evidence>
<dbReference type="SMART" id="SM00487">
    <property type="entry name" value="DEXDc"/>
    <property type="match status" value="1"/>
</dbReference>
<dbReference type="EMBL" id="JARKIE010000005">
    <property type="protein sequence ID" value="KAJ7707444.1"/>
    <property type="molecule type" value="Genomic_DNA"/>
</dbReference>
<organism evidence="14 15">
    <name type="scientific">Mycena rosella</name>
    <name type="common">Pink bonnet</name>
    <name type="synonym">Agaricus rosellus</name>
    <dbReference type="NCBI Taxonomy" id="1033263"/>
    <lineage>
        <taxon>Eukaryota</taxon>
        <taxon>Fungi</taxon>
        <taxon>Dikarya</taxon>
        <taxon>Basidiomycota</taxon>
        <taxon>Agaricomycotina</taxon>
        <taxon>Agaricomycetes</taxon>
        <taxon>Agaricomycetidae</taxon>
        <taxon>Agaricales</taxon>
        <taxon>Marasmiineae</taxon>
        <taxon>Mycenaceae</taxon>
        <taxon>Mycena</taxon>
    </lineage>
</organism>
<evidence type="ECO:0000256" key="7">
    <source>
        <dbReference type="ARBA" id="ARBA00047984"/>
    </source>
</evidence>
<dbReference type="InterPro" id="IPR014014">
    <property type="entry name" value="RNA_helicase_DEAD_Q_motif"/>
</dbReference>
<gene>
    <name evidence="14" type="ORF">B0H17DRAFT_518423</name>
</gene>
<protein>
    <recommendedName>
        <fullName evidence="1">RNA helicase</fullName>
        <ecNumber evidence="1">3.6.4.13</ecNumber>
    </recommendedName>
</protein>
<dbReference type="InterPro" id="IPR027417">
    <property type="entry name" value="P-loop_NTPase"/>
</dbReference>
<comment type="caution">
    <text evidence="14">The sequence shown here is derived from an EMBL/GenBank/DDBJ whole genome shotgun (WGS) entry which is preliminary data.</text>
</comment>
<keyword evidence="5 9" id="KW-0067">ATP-binding</keyword>
<dbReference type="InterPro" id="IPR001650">
    <property type="entry name" value="Helicase_C-like"/>
</dbReference>
<feature type="short sequence motif" description="Q motif" evidence="8">
    <location>
        <begin position="58"/>
        <end position="86"/>
    </location>
</feature>
<feature type="domain" description="Helicase C-terminal" evidence="12">
    <location>
        <begin position="272"/>
        <end position="460"/>
    </location>
</feature>
<evidence type="ECO:0000256" key="5">
    <source>
        <dbReference type="ARBA" id="ARBA00022840"/>
    </source>
</evidence>
<keyword evidence="3 9" id="KW-0378">Hydrolase</keyword>
<evidence type="ECO:0000256" key="9">
    <source>
        <dbReference type="RuleBase" id="RU000492"/>
    </source>
</evidence>
<dbReference type="GO" id="GO:0016787">
    <property type="term" value="F:hydrolase activity"/>
    <property type="evidence" value="ECO:0007669"/>
    <property type="project" value="UniProtKB-KW"/>
</dbReference>
<evidence type="ECO:0000259" key="11">
    <source>
        <dbReference type="PROSITE" id="PS51192"/>
    </source>
</evidence>
<comment type="similarity">
    <text evidence="9">Belongs to the DEAD box helicase family.</text>
</comment>
<dbReference type="GO" id="GO:0003724">
    <property type="term" value="F:RNA helicase activity"/>
    <property type="evidence" value="ECO:0007669"/>
    <property type="project" value="UniProtKB-EC"/>
</dbReference>
<dbReference type="InterPro" id="IPR014001">
    <property type="entry name" value="Helicase_ATP-bd"/>
</dbReference>
<dbReference type="EC" id="3.6.4.13" evidence="1"/>
<evidence type="ECO:0000256" key="2">
    <source>
        <dbReference type="ARBA" id="ARBA00022741"/>
    </source>
</evidence>
<reference evidence="14" key="1">
    <citation type="submission" date="2023-03" db="EMBL/GenBank/DDBJ databases">
        <title>Massive genome expansion in bonnet fungi (Mycena s.s.) driven by repeated elements and novel gene families across ecological guilds.</title>
        <authorList>
            <consortium name="Lawrence Berkeley National Laboratory"/>
            <person name="Harder C.B."/>
            <person name="Miyauchi S."/>
            <person name="Viragh M."/>
            <person name="Kuo A."/>
            <person name="Thoen E."/>
            <person name="Andreopoulos B."/>
            <person name="Lu D."/>
            <person name="Skrede I."/>
            <person name="Drula E."/>
            <person name="Henrissat B."/>
            <person name="Morin E."/>
            <person name="Kohler A."/>
            <person name="Barry K."/>
            <person name="LaButti K."/>
            <person name="Morin E."/>
            <person name="Salamov A."/>
            <person name="Lipzen A."/>
            <person name="Mereny Z."/>
            <person name="Hegedus B."/>
            <person name="Baldrian P."/>
            <person name="Stursova M."/>
            <person name="Weitz H."/>
            <person name="Taylor A."/>
            <person name="Grigoriev I.V."/>
            <person name="Nagy L.G."/>
            <person name="Martin F."/>
            <person name="Kauserud H."/>
        </authorList>
    </citation>
    <scope>NUCLEOTIDE SEQUENCE</scope>
    <source>
        <strain evidence="14">CBHHK067</strain>
    </source>
</reference>
<dbReference type="Pfam" id="PF00270">
    <property type="entry name" value="DEAD"/>
    <property type="match status" value="1"/>
</dbReference>
<evidence type="ECO:0000259" key="13">
    <source>
        <dbReference type="PROSITE" id="PS51195"/>
    </source>
</evidence>
<dbReference type="Gene3D" id="3.40.50.300">
    <property type="entry name" value="P-loop containing nucleotide triphosphate hydrolases"/>
    <property type="match status" value="2"/>
</dbReference>
<keyword evidence="6" id="KW-0694">RNA-binding</keyword>
<evidence type="ECO:0000256" key="3">
    <source>
        <dbReference type="ARBA" id="ARBA00022801"/>
    </source>
</evidence>
<comment type="catalytic activity">
    <reaction evidence="7">
        <text>ATP + H2O = ADP + phosphate + H(+)</text>
        <dbReference type="Rhea" id="RHEA:13065"/>
        <dbReference type="ChEBI" id="CHEBI:15377"/>
        <dbReference type="ChEBI" id="CHEBI:15378"/>
        <dbReference type="ChEBI" id="CHEBI:30616"/>
        <dbReference type="ChEBI" id="CHEBI:43474"/>
        <dbReference type="ChEBI" id="CHEBI:456216"/>
        <dbReference type="EC" id="3.6.4.13"/>
    </reaction>
</comment>
<dbReference type="Proteomes" id="UP001221757">
    <property type="component" value="Unassembled WGS sequence"/>
</dbReference>
<evidence type="ECO:0000259" key="12">
    <source>
        <dbReference type="PROSITE" id="PS51194"/>
    </source>
</evidence>
<dbReference type="GO" id="GO:0003723">
    <property type="term" value="F:RNA binding"/>
    <property type="evidence" value="ECO:0007669"/>
    <property type="project" value="UniProtKB-KW"/>
</dbReference>
<dbReference type="PROSITE" id="PS51192">
    <property type="entry name" value="HELICASE_ATP_BIND_1"/>
    <property type="match status" value="1"/>
</dbReference>
<accession>A0AAD7MA68</accession>
<keyword evidence="4 9" id="KW-0347">Helicase</keyword>
<dbReference type="InterPro" id="IPR000629">
    <property type="entry name" value="RNA-helicase_DEAD-box_CS"/>
</dbReference>
<dbReference type="PROSITE" id="PS51194">
    <property type="entry name" value="HELICASE_CTER"/>
    <property type="match status" value="1"/>
</dbReference>
<proteinExistence type="inferred from homology"/>
<keyword evidence="2 9" id="KW-0547">Nucleotide-binding</keyword>
<feature type="region of interest" description="Disordered" evidence="10">
    <location>
        <begin position="1"/>
        <end position="32"/>
    </location>
</feature>
<name>A0AAD7MA68_MYCRO</name>
<dbReference type="CDD" id="cd18787">
    <property type="entry name" value="SF2_C_DEAD"/>
    <property type="match status" value="1"/>
</dbReference>
<evidence type="ECO:0000256" key="8">
    <source>
        <dbReference type="PROSITE-ProRule" id="PRU00552"/>
    </source>
</evidence>
<feature type="domain" description="DEAD-box RNA helicase Q" evidence="13">
    <location>
        <begin position="58"/>
        <end position="86"/>
    </location>
</feature>
<dbReference type="FunFam" id="3.40.50.300:FF:000849">
    <property type="entry name" value="ATP-dependent RNA helicase DBP5"/>
    <property type="match status" value="1"/>
</dbReference>
<evidence type="ECO:0000313" key="14">
    <source>
        <dbReference type="EMBL" id="KAJ7707444.1"/>
    </source>
</evidence>
<dbReference type="AlphaFoldDB" id="A0AAD7MA68"/>
<dbReference type="Pfam" id="PF00271">
    <property type="entry name" value="Helicase_C"/>
    <property type="match status" value="1"/>
</dbReference>
<dbReference type="SUPFAM" id="SSF52540">
    <property type="entry name" value="P-loop containing nucleoside triphosphate hydrolases"/>
    <property type="match status" value="1"/>
</dbReference>